<name>A0A8J5QP93_9ASCO</name>
<evidence type="ECO:0000256" key="2">
    <source>
        <dbReference type="ARBA" id="ARBA00022692"/>
    </source>
</evidence>
<dbReference type="RefSeq" id="XP_049264353.1">
    <property type="nucleotide sequence ID" value="XM_049406118.1"/>
</dbReference>
<dbReference type="GeneID" id="73469176"/>
<organism evidence="6 7">
    <name type="scientific">[Candida] subhashii</name>
    <dbReference type="NCBI Taxonomy" id="561895"/>
    <lineage>
        <taxon>Eukaryota</taxon>
        <taxon>Fungi</taxon>
        <taxon>Dikarya</taxon>
        <taxon>Ascomycota</taxon>
        <taxon>Saccharomycotina</taxon>
        <taxon>Pichiomycetes</taxon>
        <taxon>Debaryomycetaceae</taxon>
        <taxon>Spathaspora</taxon>
    </lineage>
</organism>
<dbReference type="InterPro" id="IPR013946">
    <property type="entry name" value="NCA2-like"/>
</dbReference>
<dbReference type="OrthoDB" id="413313at2759"/>
<evidence type="ECO:0000256" key="5">
    <source>
        <dbReference type="ARBA" id="ARBA00023136"/>
    </source>
</evidence>
<accession>A0A8J5QP93</accession>
<dbReference type="PANTHER" id="PTHR28234:SF1">
    <property type="entry name" value="NUCLEAR CONTROL OF ATPASE PROTEIN 2"/>
    <property type="match status" value="1"/>
</dbReference>
<evidence type="ECO:0000256" key="3">
    <source>
        <dbReference type="ARBA" id="ARBA00022989"/>
    </source>
</evidence>
<evidence type="ECO:0000313" key="7">
    <source>
        <dbReference type="Proteomes" id="UP000694255"/>
    </source>
</evidence>
<reference evidence="6 7" key="1">
    <citation type="journal article" date="2021" name="DNA Res.">
        <title>Genome analysis of Candida subhashii reveals its hybrid nature and dual mitochondrial genome conformations.</title>
        <authorList>
            <person name="Mixao V."/>
            <person name="Hegedusova E."/>
            <person name="Saus E."/>
            <person name="Pryszcz L.P."/>
            <person name="Cillingova A."/>
            <person name="Nosek J."/>
            <person name="Gabaldon T."/>
        </authorList>
    </citation>
    <scope>NUCLEOTIDE SEQUENCE [LARGE SCALE GENOMIC DNA]</scope>
    <source>
        <strain evidence="6 7">CBS 10753</strain>
    </source>
</reference>
<gene>
    <name evidence="6" type="ORF">J8A68_002375</name>
</gene>
<protein>
    <submittedName>
        <fullName evidence="6">NCA2</fullName>
    </submittedName>
</protein>
<keyword evidence="2" id="KW-0812">Transmembrane</keyword>
<comment type="caution">
    <text evidence="6">The sequence shown here is derived from an EMBL/GenBank/DDBJ whole genome shotgun (WGS) entry which is preliminary data.</text>
</comment>
<dbReference type="EMBL" id="JAGSYN010000107">
    <property type="protein sequence ID" value="KAG7664121.1"/>
    <property type="molecule type" value="Genomic_DNA"/>
</dbReference>
<keyword evidence="7" id="KW-1185">Reference proteome</keyword>
<evidence type="ECO:0000256" key="4">
    <source>
        <dbReference type="ARBA" id="ARBA00023128"/>
    </source>
</evidence>
<dbReference type="Pfam" id="PF08637">
    <property type="entry name" value="NCA2"/>
    <property type="match status" value="1"/>
</dbReference>
<dbReference type="PANTHER" id="PTHR28234">
    <property type="entry name" value="NUCLEAR CONTROL OF ATPASE PROTEIN 2"/>
    <property type="match status" value="1"/>
</dbReference>
<keyword evidence="5" id="KW-0472">Membrane</keyword>
<keyword evidence="4" id="KW-0496">Mitochondrion</keyword>
<dbReference type="Proteomes" id="UP000694255">
    <property type="component" value="Unassembled WGS sequence"/>
</dbReference>
<keyword evidence="3" id="KW-1133">Transmembrane helix</keyword>
<sequence>MDFFSLGLSPTSRKSTKILREINNNNRISLQIKQKFEQLNLTTKSFLTNELTVYTQQLQLQQQVEQADDQLIQFQNLQDAFSELYFLLDVENFTFKNVVNLQLSQLEQIYNKIQPLSNIGQVHTDLHSMYETTIELINCYMSLLLMLNLSNSLIYKTLILKNQQIYWETIHNSKRNKLIYFIQIFPIKLFGFVKDLLSKAGDLLQNKEFNDNAYRTTDTAGTEEDNAVYGYWSLFKYYSGALFNAFKNTMTSILIHEKPGMTFLAITNKASSLNWYKNSIRYLVTAPNSIVHKDIKEKLNLINIEIDKNIGMIDRLIKTNINDKFETLNSLESILQLQQQQQEPETYRISQMISTITQFDKLSYSETDKPSFITRYWPILALLIRYGPSQSVNIYNNSEEIISWIRYNGIEPIIGFVKNWLIRPINEMLNILRRDEEISITSKDSLKSDISSLESMMIEFANDNNITDITPEIIKQDVSNGDMKLIMSRYENEIRSPVKYILSGSLLRLILIQVQKGKVDGGVAINGIDKLLKSQQLVFGIVSMSPSLFITYQIYQYLTSARPIVVNGKQLNIVCLKSLNNIENLLVMINNGKDHDKNDYEGRLLIEIINLIVSSDLIIPRVLHDDWIRDLNELNNSSFDIETKLNLIRKIWNMYGHYFR</sequence>
<dbReference type="AlphaFoldDB" id="A0A8J5QP93"/>
<comment type="subcellular location">
    <subcellularLocation>
        <location evidence="1">Mitochondrion membrane</location>
        <topology evidence="1">Multi-pass membrane protein</topology>
    </subcellularLocation>
</comment>
<dbReference type="GO" id="GO:0005741">
    <property type="term" value="C:mitochondrial outer membrane"/>
    <property type="evidence" value="ECO:0007669"/>
    <property type="project" value="TreeGrafter"/>
</dbReference>
<proteinExistence type="predicted"/>
<evidence type="ECO:0000313" key="6">
    <source>
        <dbReference type="EMBL" id="KAG7664121.1"/>
    </source>
</evidence>
<evidence type="ECO:0000256" key="1">
    <source>
        <dbReference type="ARBA" id="ARBA00004225"/>
    </source>
</evidence>